<name>A0A836B7W4_9CHLO</name>
<dbReference type="PRINTS" id="PR00625">
    <property type="entry name" value="JDOMAIN"/>
</dbReference>
<feature type="domain" description="J" evidence="2">
    <location>
        <begin position="26"/>
        <end position="90"/>
    </location>
</feature>
<dbReference type="InterPro" id="IPR001623">
    <property type="entry name" value="DnaJ_domain"/>
</dbReference>
<keyword evidence="4" id="KW-1185">Reference proteome</keyword>
<dbReference type="Proteomes" id="UP000613740">
    <property type="component" value="Unassembled WGS sequence"/>
</dbReference>
<feature type="region of interest" description="Disordered" evidence="1">
    <location>
        <begin position="243"/>
        <end position="293"/>
    </location>
</feature>
<comment type="caution">
    <text evidence="3">The sequence shown here is derived from an EMBL/GenBank/DDBJ whole genome shotgun (WGS) entry which is preliminary data.</text>
</comment>
<feature type="compositionally biased region" description="Low complexity" evidence="1">
    <location>
        <begin position="203"/>
        <end position="224"/>
    </location>
</feature>
<dbReference type="PROSITE" id="PS50076">
    <property type="entry name" value="DNAJ_2"/>
    <property type="match status" value="1"/>
</dbReference>
<feature type="compositionally biased region" description="Low complexity" evidence="1">
    <location>
        <begin position="268"/>
        <end position="293"/>
    </location>
</feature>
<proteinExistence type="predicted"/>
<dbReference type="GO" id="GO:0051082">
    <property type="term" value="F:unfolded protein binding"/>
    <property type="evidence" value="ECO:0007669"/>
    <property type="project" value="TreeGrafter"/>
</dbReference>
<evidence type="ECO:0000313" key="4">
    <source>
        <dbReference type="Proteomes" id="UP000613740"/>
    </source>
</evidence>
<sequence>MKAGVALGQRRSSRRTAVVCRAAAKNFYDILGVPSSASDREIKSAYRKLAMKLHPDVNKAPDAQKRFMEVKVAYETLSDDKQRAEYDRRLRGGYGGGRAGYAGSGSNSSGFGSTYGSNSYGTGGGNPYGNYGNYGNYTQEPLPGLDDLIRELEKEFTAWAKERAAKADKAGGRPKTLAEELEDLGGEFLDFLEEALGIKEEAGGSSSSSSSGTSTSTGAAAGAAFRETAKSAAEQFDAWWQQYGDGSPLGGSSNAGARSGANGGSSSGGASSAGSRSTSTGASSSSSTYSSSYSRCDRVLLAVCHSVGQSRMCVQQQGRMLDSWNS</sequence>
<accession>A0A836B7W4</accession>
<dbReference type="AlphaFoldDB" id="A0A836B7W4"/>
<dbReference type="GO" id="GO:0005737">
    <property type="term" value="C:cytoplasm"/>
    <property type="evidence" value="ECO:0007669"/>
    <property type="project" value="TreeGrafter"/>
</dbReference>
<dbReference type="CDD" id="cd06257">
    <property type="entry name" value="DnaJ"/>
    <property type="match status" value="1"/>
</dbReference>
<dbReference type="PANTHER" id="PTHR43096">
    <property type="entry name" value="DNAJ HOMOLOG 1, MITOCHONDRIAL-RELATED"/>
    <property type="match status" value="1"/>
</dbReference>
<dbReference type="InterPro" id="IPR036869">
    <property type="entry name" value="J_dom_sf"/>
</dbReference>
<feature type="compositionally biased region" description="Low complexity" evidence="1">
    <location>
        <begin position="250"/>
        <end position="260"/>
    </location>
</feature>
<dbReference type="Gene3D" id="1.10.287.110">
    <property type="entry name" value="DnaJ domain"/>
    <property type="match status" value="1"/>
</dbReference>
<dbReference type="InterPro" id="IPR018253">
    <property type="entry name" value="DnaJ_domain_CS"/>
</dbReference>
<gene>
    <name evidence="3" type="ORF">HYH02_004841</name>
</gene>
<organism evidence="3 4">
    <name type="scientific">Chlamydomonas schloesseri</name>
    <dbReference type="NCBI Taxonomy" id="2026947"/>
    <lineage>
        <taxon>Eukaryota</taxon>
        <taxon>Viridiplantae</taxon>
        <taxon>Chlorophyta</taxon>
        <taxon>core chlorophytes</taxon>
        <taxon>Chlorophyceae</taxon>
        <taxon>CS clade</taxon>
        <taxon>Chlamydomonadales</taxon>
        <taxon>Chlamydomonadaceae</taxon>
        <taxon>Chlamydomonas</taxon>
    </lineage>
</organism>
<dbReference type="SUPFAM" id="SSF46565">
    <property type="entry name" value="Chaperone J-domain"/>
    <property type="match status" value="1"/>
</dbReference>
<dbReference type="Pfam" id="PF00226">
    <property type="entry name" value="DnaJ"/>
    <property type="match status" value="1"/>
</dbReference>
<evidence type="ECO:0000313" key="3">
    <source>
        <dbReference type="EMBL" id="KAG2450336.1"/>
    </source>
</evidence>
<reference evidence="3" key="1">
    <citation type="journal article" date="2020" name="bioRxiv">
        <title>Comparative genomics of Chlamydomonas.</title>
        <authorList>
            <person name="Craig R.J."/>
            <person name="Hasan A.R."/>
            <person name="Ness R.W."/>
            <person name="Keightley P.D."/>
        </authorList>
    </citation>
    <scope>NUCLEOTIDE SEQUENCE</scope>
    <source>
        <strain evidence="3">CCAP 11/173</strain>
    </source>
</reference>
<protein>
    <recommendedName>
        <fullName evidence="2">J domain-containing protein</fullName>
    </recommendedName>
</protein>
<dbReference type="PANTHER" id="PTHR43096:SF58">
    <property type="entry name" value="CHAPERONE DNAJ-DOMAIN SUPERFAMILY PROTEIN"/>
    <property type="match status" value="1"/>
</dbReference>
<dbReference type="PROSITE" id="PS00636">
    <property type="entry name" value="DNAJ_1"/>
    <property type="match status" value="1"/>
</dbReference>
<dbReference type="OrthoDB" id="10250354at2759"/>
<evidence type="ECO:0000256" key="1">
    <source>
        <dbReference type="SAM" id="MobiDB-lite"/>
    </source>
</evidence>
<dbReference type="GO" id="GO:0042026">
    <property type="term" value="P:protein refolding"/>
    <property type="evidence" value="ECO:0007669"/>
    <property type="project" value="TreeGrafter"/>
</dbReference>
<dbReference type="SMART" id="SM00271">
    <property type="entry name" value="DnaJ"/>
    <property type="match status" value="1"/>
</dbReference>
<dbReference type="EMBL" id="JAEHOD010000011">
    <property type="protein sequence ID" value="KAG2450336.1"/>
    <property type="molecule type" value="Genomic_DNA"/>
</dbReference>
<evidence type="ECO:0000259" key="2">
    <source>
        <dbReference type="PROSITE" id="PS50076"/>
    </source>
</evidence>
<feature type="region of interest" description="Disordered" evidence="1">
    <location>
        <begin position="200"/>
        <end position="226"/>
    </location>
</feature>